<name>A0ABQ5G3H5_9ASTR</name>
<organism evidence="2 3">
    <name type="scientific">Tanacetum coccineum</name>
    <dbReference type="NCBI Taxonomy" id="301880"/>
    <lineage>
        <taxon>Eukaryota</taxon>
        <taxon>Viridiplantae</taxon>
        <taxon>Streptophyta</taxon>
        <taxon>Embryophyta</taxon>
        <taxon>Tracheophyta</taxon>
        <taxon>Spermatophyta</taxon>
        <taxon>Magnoliopsida</taxon>
        <taxon>eudicotyledons</taxon>
        <taxon>Gunneridae</taxon>
        <taxon>Pentapetalae</taxon>
        <taxon>asterids</taxon>
        <taxon>campanulids</taxon>
        <taxon>Asterales</taxon>
        <taxon>Asteraceae</taxon>
        <taxon>Asteroideae</taxon>
        <taxon>Anthemideae</taxon>
        <taxon>Anthemidinae</taxon>
        <taxon>Tanacetum</taxon>
    </lineage>
</organism>
<accession>A0ABQ5G3H5</accession>
<dbReference type="Proteomes" id="UP001151760">
    <property type="component" value="Unassembled WGS sequence"/>
</dbReference>
<reference evidence="2" key="1">
    <citation type="journal article" date="2022" name="Int. J. Mol. Sci.">
        <title>Draft Genome of Tanacetum Coccineum: Genomic Comparison of Closely Related Tanacetum-Family Plants.</title>
        <authorList>
            <person name="Yamashiro T."/>
            <person name="Shiraishi A."/>
            <person name="Nakayama K."/>
            <person name="Satake H."/>
        </authorList>
    </citation>
    <scope>NUCLEOTIDE SEQUENCE</scope>
</reference>
<keyword evidence="3" id="KW-1185">Reference proteome</keyword>
<evidence type="ECO:0000313" key="3">
    <source>
        <dbReference type="Proteomes" id="UP001151760"/>
    </source>
</evidence>
<dbReference type="EMBL" id="BQNB010018005">
    <property type="protein sequence ID" value="GJT69638.1"/>
    <property type="molecule type" value="Genomic_DNA"/>
</dbReference>
<sequence>MDDGPSSLKKWKNEFFLIDRRARLCARLIYLCDMREEVLVRFGLSSVWFNKECDSVFQRIDDNVGDAKVAKESHHLFFPLLERVSSHTTASETEGAMISLPTPDEIAASLLDPRLAKNRPSKKRKLKKGALKDSSSAPEPGQAEGINKADLTDFCGEIKNSLERDGGTSTMAASAPTPRLGKRLGDPPSMAVVSASGPSHVGTSVNASTSGRIFSLGGAAVSGHAWKSGAEIVRRQMDPLDSLARSALAYDVKYDQILKDDFGTDTRGEEIDLTLFPLAPGPYQMSYPYEGLVTARNRLQEKFDWKDGYVKVICSKVMTLDGKLERMQKDSDALGQENRELRLQKDVLLIR</sequence>
<comment type="caution">
    <text evidence="2">The sequence shown here is derived from an EMBL/GenBank/DDBJ whole genome shotgun (WGS) entry which is preliminary data.</text>
</comment>
<proteinExistence type="predicted"/>
<evidence type="ECO:0000256" key="1">
    <source>
        <dbReference type="SAM" id="MobiDB-lite"/>
    </source>
</evidence>
<gene>
    <name evidence="2" type="ORF">Tco_1028924</name>
</gene>
<evidence type="ECO:0000313" key="2">
    <source>
        <dbReference type="EMBL" id="GJT69638.1"/>
    </source>
</evidence>
<protein>
    <submittedName>
        <fullName evidence="2">Uncharacterized protein</fullName>
    </submittedName>
</protein>
<feature type="region of interest" description="Disordered" evidence="1">
    <location>
        <begin position="113"/>
        <end position="185"/>
    </location>
</feature>
<feature type="compositionally biased region" description="Basic residues" evidence="1">
    <location>
        <begin position="116"/>
        <end position="129"/>
    </location>
</feature>
<reference evidence="2" key="2">
    <citation type="submission" date="2022-01" db="EMBL/GenBank/DDBJ databases">
        <authorList>
            <person name="Yamashiro T."/>
            <person name="Shiraishi A."/>
            <person name="Satake H."/>
            <person name="Nakayama K."/>
        </authorList>
    </citation>
    <scope>NUCLEOTIDE SEQUENCE</scope>
</reference>